<accession>X1D4X4</accession>
<protein>
    <submittedName>
        <fullName evidence="1">Uncharacterized protein</fullName>
    </submittedName>
</protein>
<sequence>VVHQPGYDNIFVIPPINTSKGELWKFKVWMYDGENYSTVYQSSSVLILNSAPTTSSVSFLDTSVLSNETLVANWGYSDVDGDPEVGASALITWYKDNTHQSSYDNVKTILANDLTKGDVWNYTLQVYDGTDYSTLANSAEITILNTPPVVQTPDFTVSNPTSGEDLIATWGYYDSDGDSQNTGLANITWYKNGIHQSGYNNITAVNSSDLIRNDFWNYIIQVSDGTDYSPSVNSSIKTILNSLPSASDVGFNETSPVPANFDFNISFTYFDADNDN</sequence>
<dbReference type="EMBL" id="BART01027282">
    <property type="protein sequence ID" value="GAG91486.1"/>
    <property type="molecule type" value="Genomic_DNA"/>
</dbReference>
<feature type="non-terminal residue" evidence="1">
    <location>
        <position position="276"/>
    </location>
</feature>
<dbReference type="AlphaFoldDB" id="X1D4X4"/>
<reference evidence="1" key="1">
    <citation type="journal article" date="2014" name="Front. Microbiol.">
        <title>High frequency of phylogenetically diverse reductive dehalogenase-homologous genes in deep subseafloor sedimentary metagenomes.</title>
        <authorList>
            <person name="Kawai M."/>
            <person name="Futagami T."/>
            <person name="Toyoda A."/>
            <person name="Takaki Y."/>
            <person name="Nishi S."/>
            <person name="Hori S."/>
            <person name="Arai W."/>
            <person name="Tsubouchi T."/>
            <person name="Morono Y."/>
            <person name="Uchiyama I."/>
            <person name="Ito T."/>
            <person name="Fujiyama A."/>
            <person name="Inagaki F."/>
            <person name="Takami H."/>
        </authorList>
    </citation>
    <scope>NUCLEOTIDE SEQUENCE</scope>
    <source>
        <strain evidence="1">Expedition CK06-06</strain>
    </source>
</reference>
<feature type="non-terminal residue" evidence="1">
    <location>
        <position position="1"/>
    </location>
</feature>
<name>X1D4X4_9ZZZZ</name>
<gene>
    <name evidence="1" type="ORF">S01H4_48396</name>
</gene>
<comment type="caution">
    <text evidence="1">The sequence shown here is derived from an EMBL/GenBank/DDBJ whole genome shotgun (WGS) entry which is preliminary data.</text>
</comment>
<proteinExistence type="predicted"/>
<organism evidence="1">
    <name type="scientific">marine sediment metagenome</name>
    <dbReference type="NCBI Taxonomy" id="412755"/>
    <lineage>
        <taxon>unclassified sequences</taxon>
        <taxon>metagenomes</taxon>
        <taxon>ecological metagenomes</taxon>
    </lineage>
</organism>
<evidence type="ECO:0000313" key="1">
    <source>
        <dbReference type="EMBL" id="GAG91486.1"/>
    </source>
</evidence>